<proteinExistence type="predicted"/>
<sequence length="290" mass="31644">MTQQQQMNQSQMHNISRVPQQPGQGGSMNLTPSMVGPGPGQQAGPGQTGPQQQQQNQPGTTPGQQAPQIGTQQPGAPTQQGTPPGGPVQPSAQPQQPGQQAPGGTQQRQTLWQGVLEWIEKAKNPNDTQKLTRHVPCQVSANPRDGEPDLRGQPIRGGPPAWGLGEGLTAHHRKKQLVTYPYNKPRNRTDSLARPQQRNKVLRFGTWNVTSLYRTGGVTLVAKELARYRIDFVGVQEVRLDGNGISQIGDYLLYYGEGNNNHQLGTGFFVHKRIKSAVKRSNLSVTGYHI</sequence>
<dbReference type="EMBL" id="JAJSOF020000015">
    <property type="protein sequence ID" value="KAJ4440849.1"/>
    <property type="molecule type" value="Genomic_DNA"/>
</dbReference>
<dbReference type="InterPro" id="IPR038196">
    <property type="entry name" value="Med25_PTOV_sf"/>
</dbReference>
<evidence type="ECO:0000259" key="2">
    <source>
        <dbReference type="Pfam" id="PF11232"/>
    </source>
</evidence>
<comment type="caution">
    <text evidence="3">The sequence shown here is derived from an EMBL/GenBank/DDBJ whole genome shotgun (WGS) entry which is preliminary data.</text>
</comment>
<feature type="region of interest" description="Disordered" evidence="1">
    <location>
        <begin position="1"/>
        <end position="109"/>
    </location>
</feature>
<feature type="compositionally biased region" description="Gly residues" evidence="1">
    <location>
        <begin position="37"/>
        <end position="47"/>
    </location>
</feature>
<dbReference type="SUPFAM" id="SSF56219">
    <property type="entry name" value="DNase I-like"/>
    <property type="match status" value="1"/>
</dbReference>
<dbReference type="Gene3D" id="2.40.290.30">
    <property type="entry name" value="Mediator complex subunit 25, ACID domain"/>
    <property type="match status" value="1"/>
</dbReference>
<evidence type="ECO:0000313" key="3">
    <source>
        <dbReference type="EMBL" id="KAJ4440849.1"/>
    </source>
</evidence>
<protein>
    <recommendedName>
        <fullName evidence="2">Mediator complex subunit Med25 PTOV domain-containing protein</fullName>
    </recommendedName>
</protein>
<gene>
    <name evidence="3" type="ORF">ANN_10696</name>
</gene>
<feature type="domain" description="Mediator complex subunit Med25 PTOV" evidence="2">
    <location>
        <begin position="106"/>
        <end position="152"/>
    </location>
</feature>
<evidence type="ECO:0000256" key="1">
    <source>
        <dbReference type="SAM" id="MobiDB-lite"/>
    </source>
</evidence>
<accession>A0ABQ8T312</accession>
<dbReference type="Proteomes" id="UP001148838">
    <property type="component" value="Unassembled WGS sequence"/>
</dbReference>
<organism evidence="3 4">
    <name type="scientific">Periplaneta americana</name>
    <name type="common">American cockroach</name>
    <name type="synonym">Blatta americana</name>
    <dbReference type="NCBI Taxonomy" id="6978"/>
    <lineage>
        <taxon>Eukaryota</taxon>
        <taxon>Metazoa</taxon>
        <taxon>Ecdysozoa</taxon>
        <taxon>Arthropoda</taxon>
        <taxon>Hexapoda</taxon>
        <taxon>Insecta</taxon>
        <taxon>Pterygota</taxon>
        <taxon>Neoptera</taxon>
        <taxon>Polyneoptera</taxon>
        <taxon>Dictyoptera</taxon>
        <taxon>Blattodea</taxon>
        <taxon>Blattoidea</taxon>
        <taxon>Blattidae</taxon>
        <taxon>Blattinae</taxon>
        <taxon>Periplaneta</taxon>
    </lineage>
</organism>
<evidence type="ECO:0000313" key="4">
    <source>
        <dbReference type="Proteomes" id="UP001148838"/>
    </source>
</evidence>
<reference evidence="3 4" key="1">
    <citation type="journal article" date="2022" name="Allergy">
        <title>Genome assembly and annotation of Periplaneta americana reveal a comprehensive cockroach allergen profile.</title>
        <authorList>
            <person name="Wang L."/>
            <person name="Xiong Q."/>
            <person name="Saelim N."/>
            <person name="Wang L."/>
            <person name="Nong W."/>
            <person name="Wan A.T."/>
            <person name="Shi M."/>
            <person name="Liu X."/>
            <person name="Cao Q."/>
            <person name="Hui J.H.L."/>
            <person name="Sookrung N."/>
            <person name="Leung T.F."/>
            <person name="Tungtrongchitr A."/>
            <person name="Tsui S.K.W."/>
        </authorList>
    </citation>
    <scope>NUCLEOTIDE SEQUENCE [LARGE SCALE GENOMIC DNA]</scope>
    <source>
        <strain evidence="3">PWHHKU_190912</strain>
    </source>
</reference>
<feature type="compositionally biased region" description="Low complexity" evidence="1">
    <location>
        <begin position="1"/>
        <end position="12"/>
    </location>
</feature>
<keyword evidence="4" id="KW-1185">Reference proteome</keyword>
<feature type="compositionally biased region" description="Polar residues" evidence="1">
    <location>
        <begin position="13"/>
        <end position="32"/>
    </location>
</feature>
<name>A0ABQ8T312_PERAM</name>
<dbReference type="Pfam" id="PF11232">
    <property type="entry name" value="Med25"/>
    <property type="match status" value="1"/>
</dbReference>
<dbReference type="InterPro" id="IPR036691">
    <property type="entry name" value="Endo/exonu/phosph_ase_sf"/>
</dbReference>
<feature type="compositionally biased region" description="Low complexity" evidence="1">
    <location>
        <begin position="48"/>
        <end position="109"/>
    </location>
</feature>
<dbReference type="InterPro" id="IPR021394">
    <property type="entry name" value="Med25_PTOV"/>
</dbReference>
<feature type="region of interest" description="Disordered" evidence="1">
    <location>
        <begin position="123"/>
        <end position="158"/>
    </location>
</feature>
<dbReference type="Gene3D" id="3.60.10.10">
    <property type="entry name" value="Endonuclease/exonuclease/phosphatase"/>
    <property type="match status" value="1"/>
</dbReference>